<evidence type="ECO:0000256" key="5">
    <source>
        <dbReference type="SAM" id="Phobius"/>
    </source>
</evidence>
<evidence type="ECO:0000259" key="6">
    <source>
        <dbReference type="PROSITE" id="PS50850"/>
    </source>
</evidence>
<dbReference type="Gene3D" id="1.20.1250.20">
    <property type="entry name" value="MFS general substrate transporter like domains"/>
    <property type="match status" value="2"/>
</dbReference>
<feature type="transmembrane region" description="Helical" evidence="5">
    <location>
        <begin position="120"/>
        <end position="141"/>
    </location>
</feature>
<keyword evidence="2 5" id="KW-0812">Transmembrane</keyword>
<dbReference type="SUPFAM" id="SSF103473">
    <property type="entry name" value="MFS general substrate transporter"/>
    <property type="match status" value="1"/>
</dbReference>
<dbReference type="EMBL" id="JADCKQ010000008">
    <property type="protein sequence ID" value="MBI1494280.1"/>
    <property type="molecule type" value="Genomic_DNA"/>
</dbReference>
<feature type="transmembrane region" description="Helical" evidence="5">
    <location>
        <begin position="176"/>
        <end position="196"/>
    </location>
</feature>
<feature type="transmembrane region" description="Helical" evidence="5">
    <location>
        <begin position="59"/>
        <end position="83"/>
    </location>
</feature>
<keyword evidence="8" id="KW-1185">Reference proteome</keyword>
<protein>
    <submittedName>
        <fullName evidence="7">MFS transporter</fullName>
    </submittedName>
</protein>
<dbReference type="Pfam" id="PF07690">
    <property type="entry name" value="MFS_1"/>
    <property type="match status" value="1"/>
</dbReference>
<evidence type="ECO:0000256" key="2">
    <source>
        <dbReference type="ARBA" id="ARBA00022692"/>
    </source>
</evidence>
<dbReference type="GO" id="GO:0022857">
    <property type="term" value="F:transmembrane transporter activity"/>
    <property type="evidence" value="ECO:0007669"/>
    <property type="project" value="InterPro"/>
</dbReference>
<gene>
    <name evidence="7" type="ORF">H1D41_11585</name>
</gene>
<feature type="transmembrane region" description="Helical" evidence="5">
    <location>
        <begin position="410"/>
        <end position="431"/>
    </location>
</feature>
<organism evidence="7 8">
    <name type="scientific">Halocynthiibacter styelae</name>
    <dbReference type="NCBI Taxonomy" id="2761955"/>
    <lineage>
        <taxon>Bacteria</taxon>
        <taxon>Pseudomonadati</taxon>
        <taxon>Pseudomonadota</taxon>
        <taxon>Alphaproteobacteria</taxon>
        <taxon>Rhodobacterales</taxon>
        <taxon>Paracoccaceae</taxon>
        <taxon>Halocynthiibacter</taxon>
    </lineage>
</organism>
<keyword evidence="3 5" id="KW-1133">Transmembrane helix</keyword>
<feature type="transmembrane region" description="Helical" evidence="5">
    <location>
        <begin position="443"/>
        <end position="462"/>
    </location>
</feature>
<keyword evidence="4 5" id="KW-0472">Membrane</keyword>
<evidence type="ECO:0000256" key="4">
    <source>
        <dbReference type="ARBA" id="ARBA00023136"/>
    </source>
</evidence>
<evidence type="ECO:0000256" key="1">
    <source>
        <dbReference type="ARBA" id="ARBA00004141"/>
    </source>
</evidence>
<dbReference type="GO" id="GO:0005886">
    <property type="term" value="C:plasma membrane"/>
    <property type="evidence" value="ECO:0007669"/>
    <property type="project" value="TreeGrafter"/>
</dbReference>
<proteinExistence type="predicted"/>
<dbReference type="AlphaFoldDB" id="A0A8J7J660"/>
<dbReference type="RefSeq" id="WP_228849057.1">
    <property type="nucleotide sequence ID" value="NZ_JADCKQ010000008.1"/>
</dbReference>
<dbReference type="Proteomes" id="UP000640583">
    <property type="component" value="Unassembled WGS sequence"/>
</dbReference>
<feature type="transmembrane region" description="Helical" evidence="5">
    <location>
        <begin position="148"/>
        <end position="170"/>
    </location>
</feature>
<feature type="transmembrane region" description="Helical" evidence="5">
    <location>
        <begin position="241"/>
        <end position="258"/>
    </location>
</feature>
<feature type="transmembrane region" description="Helical" evidence="5">
    <location>
        <begin position="217"/>
        <end position="235"/>
    </location>
</feature>
<reference evidence="7" key="1">
    <citation type="submission" date="2020-10" db="EMBL/GenBank/DDBJ databases">
        <title>Paenihalocynthiibacter styelae gen. nov., sp. nov., isolated from stalked sea squirt Styela clava.</title>
        <authorList>
            <person name="Kim Y.-O."/>
            <person name="Yoon J.-H."/>
        </authorList>
    </citation>
    <scope>NUCLEOTIDE SEQUENCE</scope>
    <source>
        <strain evidence="7">MYP1-1</strain>
    </source>
</reference>
<feature type="transmembrane region" description="Helical" evidence="5">
    <location>
        <begin position="279"/>
        <end position="300"/>
    </location>
</feature>
<evidence type="ECO:0000256" key="3">
    <source>
        <dbReference type="ARBA" id="ARBA00022989"/>
    </source>
</evidence>
<feature type="transmembrane region" description="Helical" evidence="5">
    <location>
        <begin position="341"/>
        <end position="360"/>
    </location>
</feature>
<feature type="transmembrane region" description="Helical" evidence="5">
    <location>
        <begin position="90"/>
        <end position="108"/>
    </location>
</feature>
<dbReference type="PANTHER" id="PTHR23501:SF154">
    <property type="entry name" value="MULTIDRUG-EFFLUX TRANSPORTER RV1634-RELATED"/>
    <property type="match status" value="1"/>
</dbReference>
<dbReference type="PROSITE" id="PS50850">
    <property type="entry name" value="MFS"/>
    <property type="match status" value="1"/>
</dbReference>
<dbReference type="InterPro" id="IPR011701">
    <property type="entry name" value="MFS"/>
</dbReference>
<comment type="caution">
    <text evidence="7">The sequence shown here is derived from an EMBL/GenBank/DDBJ whole genome shotgun (WGS) entry which is preliminary data.</text>
</comment>
<feature type="transmembrane region" description="Helical" evidence="5">
    <location>
        <begin position="366"/>
        <end position="387"/>
    </location>
</feature>
<dbReference type="InterPro" id="IPR036259">
    <property type="entry name" value="MFS_trans_sf"/>
</dbReference>
<feature type="transmembrane region" description="Helical" evidence="5">
    <location>
        <begin position="26"/>
        <end position="47"/>
    </location>
</feature>
<sequence>MTMHADQHSEHVAWGEILTREAAVPLVLVSLGIWLHAADSLLLATMIPQILADIGGDRFVAWTIATYEIGSIVAGACAAIATMRAGIRNVMTCCAVVFALGCAASMMATNMPVLLAGRVLQGLGGGGLTAMTFISIAILFSSRHQARVMAVISALWGASAFMGPLIGAFFVEYFTWRWGFGFFLVQALILALWIWFTPGISQGRNMDNAPTLPLKRLILLVAGTTMIASAGIEVSFPQTPLLILGAFTLLLLFLRQDARSGDNRMLPANAFHLRDRAGAALLMWFAMAAGVMGLMSYGPVLLASLHGVEPIVVGYILAGASFGWTVSAIVVSGSPERLDRFWITLGLALVACSVTGMYFAAPAGPVWLIAGLTWLEGVGFGSAYTFIQRRLISITPENEQARVTGAMPTVARFGYAVGAATCGIMANAAGFSLEASPEILQTVARYVFAGSLPFIALGLWAMRGFVRG</sequence>
<name>A0A8J7J660_9RHOB</name>
<evidence type="ECO:0000313" key="8">
    <source>
        <dbReference type="Proteomes" id="UP000640583"/>
    </source>
</evidence>
<dbReference type="PANTHER" id="PTHR23501">
    <property type="entry name" value="MAJOR FACILITATOR SUPERFAMILY"/>
    <property type="match status" value="1"/>
</dbReference>
<dbReference type="InterPro" id="IPR020846">
    <property type="entry name" value="MFS_dom"/>
</dbReference>
<comment type="subcellular location">
    <subcellularLocation>
        <location evidence="1">Membrane</location>
        <topology evidence="1">Multi-pass membrane protein</topology>
    </subcellularLocation>
</comment>
<accession>A0A8J7J660</accession>
<evidence type="ECO:0000313" key="7">
    <source>
        <dbReference type="EMBL" id="MBI1494280.1"/>
    </source>
</evidence>
<feature type="transmembrane region" description="Helical" evidence="5">
    <location>
        <begin position="312"/>
        <end position="334"/>
    </location>
</feature>
<feature type="domain" description="Major facilitator superfamily (MFS) profile" evidence="6">
    <location>
        <begin position="25"/>
        <end position="468"/>
    </location>
</feature>